<dbReference type="RefSeq" id="WP_131003737.1">
    <property type="nucleotide sequence ID" value="NZ_JBHSZR010000013.1"/>
</dbReference>
<comment type="caution">
    <text evidence="2">The sequence shown here is derived from an EMBL/GenBank/DDBJ whole genome shotgun (WGS) entry which is preliminary data.</text>
</comment>
<sequence>MTRSIYKVDPEQDFAFAVEFMEKPVGHHSAGLQRLLNLFRGEPLEGKYVLVCVKPHREWRLARLTGVRGKPVELVGDIRFTDLETAERAVFRLRWKEHTGQDLAIQ</sequence>
<gene>
    <name evidence="2" type="ORF">EYR15_11765</name>
</gene>
<dbReference type="Proteomes" id="UP000291613">
    <property type="component" value="Unassembled WGS sequence"/>
</dbReference>
<feature type="domain" description="N,N-dimethylformamidase alpha subunit" evidence="1">
    <location>
        <begin position="19"/>
        <end position="99"/>
    </location>
</feature>
<proteinExistence type="predicted"/>
<protein>
    <recommendedName>
        <fullName evidence="1">N,N-dimethylformamidase alpha subunit domain-containing protein</fullName>
    </recommendedName>
</protein>
<name>A0A4Q9GIS7_9HYPH</name>
<dbReference type="AlphaFoldDB" id="A0A4Q9GIS7"/>
<keyword evidence="3" id="KW-1185">Reference proteome</keyword>
<dbReference type="InterPro" id="IPR058713">
    <property type="entry name" value="DMF_alpha_dom"/>
</dbReference>
<evidence type="ECO:0000259" key="1">
    <source>
        <dbReference type="Pfam" id="PF26354"/>
    </source>
</evidence>
<dbReference type="Pfam" id="PF26354">
    <property type="entry name" value="DMF_alpha"/>
    <property type="match status" value="1"/>
</dbReference>
<dbReference type="OrthoDB" id="7068805at2"/>
<dbReference type="EMBL" id="SIUB01000005">
    <property type="protein sequence ID" value="TBN52504.1"/>
    <property type="molecule type" value="Genomic_DNA"/>
</dbReference>
<evidence type="ECO:0000313" key="3">
    <source>
        <dbReference type="Proteomes" id="UP000291613"/>
    </source>
</evidence>
<organism evidence="2 3">
    <name type="scientific">Hansschlegelia quercus</name>
    <dbReference type="NCBI Taxonomy" id="2528245"/>
    <lineage>
        <taxon>Bacteria</taxon>
        <taxon>Pseudomonadati</taxon>
        <taxon>Pseudomonadota</taxon>
        <taxon>Alphaproteobacteria</taxon>
        <taxon>Hyphomicrobiales</taxon>
        <taxon>Methylopilaceae</taxon>
        <taxon>Hansschlegelia</taxon>
    </lineage>
</organism>
<reference evidence="2 3" key="1">
    <citation type="submission" date="2019-02" db="EMBL/GenBank/DDBJ databases">
        <title>Hansschlegelia quercus sp. nov., a novel methylotrophic bacterium from buds of oak (Quercus robur L.).</title>
        <authorList>
            <person name="Agafonova N.V."/>
            <person name="Kaparullina E.N."/>
            <person name="Grouzdev D.S."/>
            <person name="Doronina N.V."/>
        </authorList>
    </citation>
    <scope>NUCLEOTIDE SEQUENCE [LARGE SCALE GENOMIC DNA]</scope>
    <source>
        <strain evidence="2 3">Dub</strain>
    </source>
</reference>
<evidence type="ECO:0000313" key="2">
    <source>
        <dbReference type="EMBL" id="TBN52504.1"/>
    </source>
</evidence>
<accession>A0A4Q9GIS7</accession>